<sequence>MIDYSSVLSERVQELSPSGIRKFFDLASEMEGVISLGVGEPDFKTPYSIRRAGIESLEKGRTWYTANAGLKELKVEITNYLRRRFELDYNPVDEVIVTVGGSEAIDLAIRSLINPGDEVLVPEPCFVAYAPIALLTGAKVVPIPTREEDDFKLCAAALKERITDKSKLLIFPYPNNPTGAVMRQKELEEIAGVLRDTNIIVLSDEIYAELTYGERRHVSIASIEGMRERTILVSGFSKAYAMTGWRIGYVCAPAPITAQMLKVHQYAIMCSPTTSQYAAVTAMRSCDDEIRKMADEYDVRRRLCVGEFNRIGLHCFPAEGAFYVFPSIKSTGMSSDEFCQELLYSKRVAVVPGTAFGAAGEGYVRVSYSYSVSYLVNAIKRIEEFLQERKG</sequence>
<dbReference type="Gene3D" id="3.40.640.10">
    <property type="entry name" value="Type I PLP-dependent aspartate aminotransferase-like (Major domain)"/>
    <property type="match status" value="1"/>
</dbReference>
<organism evidence="8 9">
    <name type="scientific">Harryflintia acetispora</name>
    <dbReference type="NCBI Taxonomy" id="1849041"/>
    <lineage>
        <taxon>Bacteria</taxon>
        <taxon>Bacillati</taxon>
        <taxon>Bacillota</taxon>
        <taxon>Clostridia</taxon>
        <taxon>Eubacteriales</taxon>
        <taxon>Oscillospiraceae</taxon>
        <taxon>Harryflintia</taxon>
    </lineage>
</organism>
<comment type="caution">
    <text evidence="8">The sequence shown here is derived from an EMBL/GenBank/DDBJ whole genome shotgun (WGS) entry which is preliminary data.</text>
</comment>
<dbReference type="InterPro" id="IPR004838">
    <property type="entry name" value="NHTrfase_class1_PyrdxlP-BS"/>
</dbReference>
<dbReference type="EMBL" id="SLUK01000002">
    <property type="protein sequence ID" value="TCL44599.1"/>
    <property type="molecule type" value="Genomic_DNA"/>
</dbReference>
<dbReference type="CDD" id="cd00609">
    <property type="entry name" value="AAT_like"/>
    <property type="match status" value="1"/>
</dbReference>
<dbReference type="SUPFAM" id="SSF53383">
    <property type="entry name" value="PLP-dependent transferases"/>
    <property type="match status" value="1"/>
</dbReference>
<dbReference type="FunFam" id="3.40.640.10:FF:000033">
    <property type="entry name" value="Aspartate aminotransferase"/>
    <property type="match status" value="1"/>
</dbReference>
<evidence type="ECO:0000313" key="8">
    <source>
        <dbReference type="EMBL" id="TCL44599.1"/>
    </source>
</evidence>
<dbReference type="GO" id="GO:0008483">
    <property type="term" value="F:transaminase activity"/>
    <property type="evidence" value="ECO:0007669"/>
    <property type="project" value="UniProtKB-KW"/>
</dbReference>
<evidence type="ECO:0000256" key="6">
    <source>
        <dbReference type="RuleBase" id="RU000481"/>
    </source>
</evidence>
<protein>
    <recommendedName>
        <fullName evidence="6">Aminotransferase</fullName>
        <ecNumber evidence="6">2.6.1.-</ecNumber>
    </recommendedName>
</protein>
<keyword evidence="4 6" id="KW-0808">Transferase</keyword>
<dbReference type="PANTHER" id="PTHR46383:SF3">
    <property type="entry name" value="ASPARTATE AMINOTRANSFERASE-RELATED"/>
    <property type="match status" value="1"/>
</dbReference>
<gene>
    <name evidence="8" type="ORF">EDD78_102223</name>
</gene>
<dbReference type="PANTHER" id="PTHR46383">
    <property type="entry name" value="ASPARTATE AMINOTRANSFERASE"/>
    <property type="match status" value="1"/>
</dbReference>
<dbReference type="InterPro" id="IPR015422">
    <property type="entry name" value="PyrdxlP-dep_Trfase_small"/>
</dbReference>
<name>A0A9X8UKY6_9FIRM</name>
<comment type="similarity">
    <text evidence="2 6">Belongs to the class-I pyridoxal-phosphate-dependent aminotransferase family.</text>
</comment>
<dbReference type="AlphaFoldDB" id="A0A9X8UKY6"/>
<feature type="domain" description="Aminotransferase class I/classII large" evidence="7">
    <location>
        <begin position="32"/>
        <end position="382"/>
    </location>
</feature>
<dbReference type="Proteomes" id="UP000294682">
    <property type="component" value="Unassembled WGS sequence"/>
</dbReference>
<accession>A0A9X8UKY6</accession>
<evidence type="ECO:0000259" key="7">
    <source>
        <dbReference type="Pfam" id="PF00155"/>
    </source>
</evidence>
<reference evidence="8 9" key="1">
    <citation type="submission" date="2019-03" db="EMBL/GenBank/DDBJ databases">
        <title>Genomic Encyclopedia of Type Strains, Phase IV (KMG-IV): sequencing the most valuable type-strain genomes for metagenomic binning, comparative biology and taxonomic classification.</title>
        <authorList>
            <person name="Goeker M."/>
        </authorList>
    </citation>
    <scope>NUCLEOTIDE SEQUENCE [LARGE SCALE GENOMIC DNA]</scope>
    <source>
        <strain evidence="8 9">DSM 100433</strain>
    </source>
</reference>
<keyword evidence="5" id="KW-0663">Pyridoxal phosphate</keyword>
<dbReference type="Pfam" id="PF00155">
    <property type="entry name" value="Aminotran_1_2"/>
    <property type="match status" value="1"/>
</dbReference>
<dbReference type="InterPro" id="IPR050596">
    <property type="entry name" value="AspAT/PAT-like"/>
</dbReference>
<dbReference type="InterPro" id="IPR015424">
    <property type="entry name" value="PyrdxlP-dep_Trfase"/>
</dbReference>
<evidence type="ECO:0000256" key="3">
    <source>
        <dbReference type="ARBA" id="ARBA00022576"/>
    </source>
</evidence>
<dbReference type="InterPro" id="IPR015421">
    <property type="entry name" value="PyrdxlP-dep_Trfase_major"/>
</dbReference>
<dbReference type="GO" id="GO:0030170">
    <property type="term" value="F:pyridoxal phosphate binding"/>
    <property type="evidence" value="ECO:0007669"/>
    <property type="project" value="InterPro"/>
</dbReference>
<dbReference type="Gene3D" id="3.90.1150.10">
    <property type="entry name" value="Aspartate Aminotransferase, domain 1"/>
    <property type="match status" value="1"/>
</dbReference>
<keyword evidence="9" id="KW-1185">Reference proteome</keyword>
<keyword evidence="3 6" id="KW-0032">Aminotransferase</keyword>
<proteinExistence type="inferred from homology"/>
<evidence type="ECO:0000256" key="1">
    <source>
        <dbReference type="ARBA" id="ARBA00001933"/>
    </source>
</evidence>
<dbReference type="GO" id="GO:0006520">
    <property type="term" value="P:amino acid metabolic process"/>
    <property type="evidence" value="ECO:0007669"/>
    <property type="project" value="InterPro"/>
</dbReference>
<dbReference type="PROSITE" id="PS00105">
    <property type="entry name" value="AA_TRANSFER_CLASS_1"/>
    <property type="match status" value="1"/>
</dbReference>
<dbReference type="EC" id="2.6.1.-" evidence="6"/>
<evidence type="ECO:0000313" key="9">
    <source>
        <dbReference type="Proteomes" id="UP000294682"/>
    </source>
</evidence>
<comment type="cofactor">
    <cofactor evidence="1 6">
        <name>pyridoxal 5'-phosphate</name>
        <dbReference type="ChEBI" id="CHEBI:597326"/>
    </cofactor>
</comment>
<evidence type="ECO:0000256" key="4">
    <source>
        <dbReference type="ARBA" id="ARBA00022679"/>
    </source>
</evidence>
<dbReference type="InterPro" id="IPR004839">
    <property type="entry name" value="Aminotransferase_I/II_large"/>
</dbReference>
<evidence type="ECO:0000256" key="5">
    <source>
        <dbReference type="ARBA" id="ARBA00022898"/>
    </source>
</evidence>
<evidence type="ECO:0000256" key="2">
    <source>
        <dbReference type="ARBA" id="ARBA00007441"/>
    </source>
</evidence>